<evidence type="ECO:0000313" key="2">
    <source>
        <dbReference type="EMBL" id="PZR05005.1"/>
    </source>
</evidence>
<organism evidence="2 3">
    <name type="scientific">Archangium gephyra</name>
    <dbReference type="NCBI Taxonomy" id="48"/>
    <lineage>
        <taxon>Bacteria</taxon>
        <taxon>Pseudomonadati</taxon>
        <taxon>Myxococcota</taxon>
        <taxon>Myxococcia</taxon>
        <taxon>Myxococcales</taxon>
        <taxon>Cystobacterineae</taxon>
        <taxon>Archangiaceae</taxon>
        <taxon>Archangium</taxon>
    </lineage>
</organism>
<dbReference type="Proteomes" id="UP000249061">
    <property type="component" value="Unassembled WGS sequence"/>
</dbReference>
<evidence type="ECO:0000256" key="1">
    <source>
        <dbReference type="SAM" id="SignalP"/>
    </source>
</evidence>
<comment type="caution">
    <text evidence="2">The sequence shown here is derived from an EMBL/GenBank/DDBJ whole genome shotgun (WGS) entry which is preliminary data.</text>
</comment>
<feature type="signal peptide" evidence="1">
    <location>
        <begin position="1"/>
        <end position="20"/>
    </location>
</feature>
<accession>A0A2W5T0J8</accession>
<dbReference type="AlphaFoldDB" id="A0A2W5T0J8"/>
<dbReference type="EMBL" id="QFQP01000049">
    <property type="protein sequence ID" value="PZR05005.1"/>
    <property type="molecule type" value="Genomic_DNA"/>
</dbReference>
<gene>
    <name evidence="2" type="ORF">DI536_33140</name>
</gene>
<name>A0A2W5T0J8_9BACT</name>
<protein>
    <submittedName>
        <fullName evidence="2">Uncharacterized protein</fullName>
    </submittedName>
</protein>
<reference evidence="2 3" key="1">
    <citation type="submission" date="2017-08" db="EMBL/GenBank/DDBJ databases">
        <title>Infants hospitalized years apart are colonized by the same room-sourced microbial strains.</title>
        <authorList>
            <person name="Brooks B."/>
            <person name="Olm M.R."/>
            <person name="Firek B.A."/>
            <person name="Baker R."/>
            <person name="Thomas B.C."/>
            <person name="Morowitz M.J."/>
            <person name="Banfield J.F."/>
        </authorList>
    </citation>
    <scope>NUCLEOTIDE SEQUENCE [LARGE SCALE GENOMIC DNA]</scope>
    <source>
        <strain evidence="2">S2_003_000_R2_14</strain>
    </source>
</reference>
<proteinExistence type="predicted"/>
<evidence type="ECO:0000313" key="3">
    <source>
        <dbReference type="Proteomes" id="UP000249061"/>
    </source>
</evidence>
<dbReference type="SUPFAM" id="SSF88874">
    <property type="entry name" value="Receptor-binding domain of short tail fibre protein gp12"/>
    <property type="match status" value="1"/>
</dbReference>
<sequence length="250" mass="26400">MTKRLLWALLVSSVVVNAQHAPTAPALTYSGFLEDSGVPVSGPRLIGLSLFAQQSGGLVLCQVPQAQLEVSNGHFHVPLTDATCDAAIKSNPEVWVEVRIGSVSMPRTRIGAVPYALSVAQGVPSGAVMFFNRTSCPEGWTLFDAMLGRYPVGADGGIGAQVGNALAPAENRPVGLHNHAVVDPGHTHQYYYPVQRAAVETLANGSNQTPWELPQLRTTNSVMTNIQVADAGTVPGTPAPYVQLLPCTKL</sequence>
<keyword evidence="1" id="KW-0732">Signal</keyword>
<feature type="chain" id="PRO_5015946706" evidence="1">
    <location>
        <begin position="21"/>
        <end position="250"/>
    </location>
</feature>